<accession>N0DXP9</accession>
<gene>
    <name evidence="1" type="ORF">BN10_1240007</name>
</gene>
<dbReference type="eggNOG" id="COG0778">
    <property type="taxonomic scope" value="Bacteria"/>
</dbReference>
<protein>
    <recommendedName>
        <fullName evidence="3">Nitroreductase domain-containing protein</fullName>
    </recommendedName>
</protein>
<comment type="caution">
    <text evidence="1">The sequence shown here is derived from an EMBL/GenBank/DDBJ whole genome shotgun (WGS) entry which is preliminary data.</text>
</comment>
<proteinExistence type="predicted"/>
<dbReference type="HOGENOM" id="CLU_051479_3_0_11"/>
<dbReference type="InterPro" id="IPR000415">
    <property type="entry name" value="Nitroreductase-like"/>
</dbReference>
<name>N0DXP9_9MICO</name>
<evidence type="ECO:0000313" key="2">
    <source>
        <dbReference type="Proteomes" id="UP000013167"/>
    </source>
</evidence>
<organism evidence="1 2">
    <name type="scientific">Phycicoccus elongatus Lp2</name>
    <dbReference type="NCBI Taxonomy" id="1193181"/>
    <lineage>
        <taxon>Bacteria</taxon>
        <taxon>Bacillati</taxon>
        <taxon>Actinomycetota</taxon>
        <taxon>Actinomycetes</taxon>
        <taxon>Micrococcales</taxon>
        <taxon>Intrasporangiaceae</taxon>
        <taxon>Phycicoccus</taxon>
    </lineage>
</organism>
<evidence type="ECO:0000313" key="1">
    <source>
        <dbReference type="EMBL" id="CCH68913.1"/>
    </source>
</evidence>
<keyword evidence="2" id="KW-1185">Reference proteome</keyword>
<sequence>MTSPPDRSWIEDLHAAHETWGRAPSAHNTQPGIVRPDGDSVVIDWDPARELVVADPTRRDLWLSLGALAECLVIAAGDLGHTLGVDWQVDARRHRAARLTRRSSAVTVEAPFTAEDLRARRTARGAYVEPRVTGREVAAVTAAADLPAEQRLDILPIDLVKTLLPQADAWSFGSTPQVDELRSWLRLAPSHPAYRSDGLTDTALALSRSEARALETALHPRSWAALRHLGGPTLLAKASTRSGLGTVVAFHTSADRAQTPTEVADAGRALLRTWLAAARHGLHVHPLSQLIDAPATAAALQSHLGPDRRALSVFRIGRPESPPVRSHRLALPS</sequence>
<dbReference type="SUPFAM" id="SSF55469">
    <property type="entry name" value="FMN-dependent nitroreductase-like"/>
    <property type="match status" value="1"/>
</dbReference>
<dbReference type="STRING" id="1193181.BN10_1240007"/>
<dbReference type="AlphaFoldDB" id="N0DXP9"/>
<dbReference type="Proteomes" id="UP000013167">
    <property type="component" value="Unassembled WGS sequence"/>
</dbReference>
<dbReference type="Gene3D" id="3.40.109.10">
    <property type="entry name" value="NADH Oxidase"/>
    <property type="match status" value="1"/>
</dbReference>
<evidence type="ECO:0008006" key="3">
    <source>
        <dbReference type="Google" id="ProtNLM"/>
    </source>
</evidence>
<dbReference type="GO" id="GO:0016491">
    <property type="term" value="F:oxidoreductase activity"/>
    <property type="evidence" value="ECO:0007669"/>
    <property type="project" value="InterPro"/>
</dbReference>
<dbReference type="EMBL" id="CAIZ01000029">
    <property type="protein sequence ID" value="CCH68913.1"/>
    <property type="molecule type" value="Genomic_DNA"/>
</dbReference>
<dbReference type="RefSeq" id="WP_010851767.1">
    <property type="nucleotide sequence ID" value="NZ_HF570956.1"/>
</dbReference>
<reference evidence="1 2" key="1">
    <citation type="journal article" date="2013" name="ISME J.">
        <title>A metabolic model for members of the genus Tetrasphaera involved in enhanced biological phosphorus removal.</title>
        <authorList>
            <person name="Kristiansen R."/>
            <person name="Nguyen H.T.T."/>
            <person name="Saunders A.M."/>
            <person name="Nielsen J.L."/>
            <person name="Wimmer R."/>
            <person name="Le V.Q."/>
            <person name="McIlroy S.J."/>
            <person name="Petrovski S."/>
            <person name="Seviour R.J."/>
            <person name="Calteau A."/>
            <person name="Nielsen K.L."/>
            <person name="Nielsen P.H."/>
        </authorList>
    </citation>
    <scope>NUCLEOTIDE SEQUENCE [LARGE SCALE GENOMIC DNA]</scope>
    <source>
        <strain evidence="1 2">Lp2</strain>
    </source>
</reference>